<protein>
    <submittedName>
        <fullName evidence="4">O-methyltransferase</fullName>
    </submittedName>
</protein>
<keyword evidence="5" id="KW-1185">Reference proteome</keyword>
<dbReference type="PROSITE" id="PS51682">
    <property type="entry name" value="SAM_OMT_I"/>
    <property type="match status" value="1"/>
</dbReference>
<name>A0AAP2GRA8_9BACT</name>
<dbReference type="PANTHER" id="PTHR10509">
    <property type="entry name" value="O-METHYLTRANSFERASE-RELATED"/>
    <property type="match status" value="1"/>
</dbReference>
<evidence type="ECO:0000313" key="5">
    <source>
        <dbReference type="Proteomes" id="UP001319080"/>
    </source>
</evidence>
<sequence length="213" mass="24114">MNILNEAIQRYAEQHTNEESPLLSRINRDTHAQVMMPRMLSGHLQGRLLAMISAMIHPKRILEIGTYTGYSALCLAEGLAPQGKLITLDINEELEGRVRKYIAEAGLQEAIDYRIGDAGTLIPGIEEVFDLVFIDADKERYSKYYDLVIDKVRPGGFILADNVLRDGKVLDEKTDKDTRAIQEFNRKIHADPRVENVLLPVRDGIMLLRKVSL</sequence>
<dbReference type="GO" id="GO:0008171">
    <property type="term" value="F:O-methyltransferase activity"/>
    <property type="evidence" value="ECO:0007669"/>
    <property type="project" value="InterPro"/>
</dbReference>
<dbReference type="RefSeq" id="WP_254085736.1">
    <property type="nucleotide sequence ID" value="NZ_JAHESE010000020.1"/>
</dbReference>
<comment type="caution">
    <text evidence="4">The sequence shown here is derived from an EMBL/GenBank/DDBJ whole genome shotgun (WGS) entry which is preliminary data.</text>
</comment>
<dbReference type="Gene3D" id="3.40.50.150">
    <property type="entry name" value="Vaccinia Virus protein VP39"/>
    <property type="match status" value="1"/>
</dbReference>
<proteinExistence type="predicted"/>
<accession>A0AAP2GRA8</accession>
<evidence type="ECO:0000256" key="1">
    <source>
        <dbReference type="ARBA" id="ARBA00022603"/>
    </source>
</evidence>
<dbReference type="InterPro" id="IPR029063">
    <property type="entry name" value="SAM-dependent_MTases_sf"/>
</dbReference>
<evidence type="ECO:0000313" key="4">
    <source>
        <dbReference type="EMBL" id="MBT1710159.1"/>
    </source>
</evidence>
<dbReference type="Proteomes" id="UP001319080">
    <property type="component" value="Unassembled WGS sequence"/>
</dbReference>
<evidence type="ECO:0000256" key="2">
    <source>
        <dbReference type="ARBA" id="ARBA00022679"/>
    </source>
</evidence>
<dbReference type="AlphaFoldDB" id="A0AAP2GRA8"/>
<evidence type="ECO:0000256" key="3">
    <source>
        <dbReference type="ARBA" id="ARBA00022691"/>
    </source>
</evidence>
<dbReference type="Pfam" id="PF01596">
    <property type="entry name" value="Methyltransf_3"/>
    <property type="match status" value="1"/>
</dbReference>
<dbReference type="GO" id="GO:0008757">
    <property type="term" value="F:S-adenosylmethionine-dependent methyltransferase activity"/>
    <property type="evidence" value="ECO:0007669"/>
    <property type="project" value="TreeGrafter"/>
</dbReference>
<dbReference type="PANTHER" id="PTHR10509:SF14">
    <property type="entry name" value="CAFFEOYL-COA O-METHYLTRANSFERASE 3-RELATED"/>
    <property type="match status" value="1"/>
</dbReference>
<dbReference type="EMBL" id="JAHESE010000020">
    <property type="protein sequence ID" value="MBT1710159.1"/>
    <property type="molecule type" value="Genomic_DNA"/>
</dbReference>
<dbReference type="InterPro" id="IPR050362">
    <property type="entry name" value="Cation-dep_OMT"/>
</dbReference>
<dbReference type="SUPFAM" id="SSF53335">
    <property type="entry name" value="S-adenosyl-L-methionine-dependent methyltransferases"/>
    <property type="match status" value="1"/>
</dbReference>
<reference evidence="4 5" key="1">
    <citation type="submission" date="2021-05" db="EMBL/GenBank/DDBJ databases">
        <title>A Polyphasic approach of four new species of the genus Ohtaekwangia: Ohtaekwangia histidinii sp. nov., Ohtaekwangia cretensis sp. nov., Ohtaekwangia indiensis sp. nov., Ohtaekwangia reichenbachii sp. nov. from diverse environment.</title>
        <authorList>
            <person name="Octaviana S."/>
        </authorList>
    </citation>
    <scope>NUCLEOTIDE SEQUENCE [LARGE SCALE GENOMIC DNA]</scope>
    <source>
        <strain evidence="4 5">PWU5</strain>
    </source>
</reference>
<keyword evidence="1" id="KW-0489">Methyltransferase</keyword>
<keyword evidence="2" id="KW-0808">Transferase</keyword>
<gene>
    <name evidence="4" type="ORF">KK062_18075</name>
</gene>
<dbReference type="CDD" id="cd02440">
    <property type="entry name" value="AdoMet_MTases"/>
    <property type="match status" value="1"/>
</dbReference>
<keyword evidence="3" id="KW-0949">S-adenosyl-L-methionine</keyword>
<dbReference type="InterPro" id="IPR002935">
    <property type="entry name" value="SAM_O-MeTrfase"/>
</dbReference>
<dbReference type="GO" id="GO:0032259">
    <property type="term" value="P:methylation"/>
    <property type="evidence" value="ECO:0007669"/>
    <property type="project" value="UniProtKB-KW"/>
</dbReference>
<organism evidence="4 5">
    <name type="scientific">Dawidia cretensis</name>
    <dbReference type="NCBI Taxonomy" id="2782350"/>
    <lineage>
        <taxon>Bacteria</taxon>
        <taxon>Pseudomonadati</taxon>
        <taxon>Bacteroidota</taxon>
        <taxon>Cytophagia</taxon>
        <taxon>Cytophagales</taxon>
        <taxon>Chryseotaleaceae</taxon>
        <taxon>Dawidia</taxon>
    </lineage>
</organism>